<evidence type="ECO:0000313" key="2">
    <source>
        <dbReference type="EMBL" id="VDM67082.1"/>
    </source>
</evidence>
<name>A0A3P7KH75_STRVU</name>
<keyword evidence="3" id="KW-1185">Reference proteome</keyword>
<keyword evidence="1" id="KW-1133">Transmembrane helix</keyword>
<evidence type="ECO:0000256" key="1">
    <source>
        <dbReference type="SAM" id="Phobius"/>
    </source>
</evidence>
<dbReference type="EMBL" id="UYYB01004522">
    <property type="protein sequence ID" value="VDM67082.1"/>
    <property type="molecule type" value="Genomic_DNA"/>
</dbReference>
<sequence>MVVTEWVAGEDIAVLSLLVCSVVMVWAGWECMAWECTESRTHASLGAAHLVIMSIILCEN</sequence>
<accession>A0A3P7KH75</accession>
<gene>
    <name evidence="2" type="ORF">SVUK_LOCUS2080</name>
</gene>
<proteinExistence type="predicted"/>
<dbReference type="AlphaFoldDB" id="A0A3P7KH75"/>
<keyword evidence="1" id="KW-0812">Transmembrane</keyword>
<reference evidence="2 3" key="1">
    <citation type="submission" date="2018-11" db="EMBL/GenBank/DDBJ databases">
        <authorList>
            <consortium name="Pathogen Informatics"/>
        </authorList>
    </citation>
    <scope>NUCLEOTIDE SEQUENCE [LARGE SCALE GENOMIC DNA]</scope>
</reference>
<protein>
    <submittedName>
        <fullName evidence="2">Uncharacterized protein</fullName>
    </submittedName>
</protein>
<feature type="transmembrane region" description="Helical" evidence="1">
    <location>
        <begin position="12"/>
        <end position="29"/>
    </location>
</feature>
<keyword evidence="1" id="KW-0472">Membrane</keyword>
<evidence type="ECO:0000313" key="3">
    <source>
        <dbReference type="Proteomes" id="UP000270094"/>
    </source>
</evidence>
<dbReference type="Proteomes" id="UP000270094">
    <property type="component" value="Unassembled WGS sequence"/>
</dbReference>
<organism evidence="2 3">
    <name type="scientific">Strongylus vulgaris</name>
    <name type="common">Blood worm</name>
    <dbReference type="NCBI Taxonomy" id="40348"/>
    <lineage>
        <taxon>Eukaryota</taxon>
        <taxon>Metazoa</taxon>
        <taxon>Ecdysozoa</taxon>
        <taxon>Nematoda</taxon>
        <taxon>Chromadorea</taxon>
        <taxon>Rhabditida</taxon>
        <taxon>Rhabditina</taxon>
        <taxon>Rhabditomorpha</taxon>
        <taxon>Strongyloidea</taxon>
        <taxon>Strongylidae</taxon>
        <taxon>Strongylus</taxon>
    </lineage>
</organism>